<sequence>MGLSRRFLNLIVQSHAPTIRSLRCIDLKRLQLFYPTPPSPTNPAANTMETFGLPGPTPIFRACDSDADCQWRVACYPLSQRRVLCTDQCRRNLLYDASTHEVAAIPEFYRPRLDSLSLFVPASGEGEEGNKDEKDRQEGSEDEDQQRGGGGGSLFLMEKILRPVTGDLEVLFYGNGRRTSHCKLLPPPPYIHEPSKIGSYAVVGNGAHVCISVNGRGTYFLDTAGHTWNKAGDWTLPFHGKVEYVPELELWFGLSANAQQLIAADLSTTDSQPQPVYSWKLFQPLEEWIEHKDAQLVNLGSGRFCIARFFKHDFDFVEQDDSPRDCIVLTGLEVVPRVLNGKVKLEMFHHKSMRHTTLPIYGNSVDLVF</sequence>
<evidence type="ECO:0000313" key="3">
    <source>
        <dbReference type="Proteomes" id="UP000807115"/>
    </source>
</evidence>
<organism evidence="2 3">
    <name type="scientific">Sorghum bicolor</name>
    <name type="common">Sorghum</name>
    <name type="synonym">Sorghum vulgare</name>
    <dbReference type="NCBI Taxonomy" id="4558"/>
    <lineage>
        <taxon>Eukaryota</taxon>
        <taxon>Viridiplantae</taxon>
        <taxon>Streptophyta</taxon>
        <taxon>Embryophyta</taxon>
        <taxon>Tracheophyta</taxon>
        <taxon>Spermatophyta</taxon>
        <taxon>Magnoliopsida</taxon>
        <taxon>Liliopsida</taxon>
        <taxon>Poales</taxon>
        <taxon>Poaceae</taxon>
        <taxon>PACMAD clade</taxon>
        <taxon>Panicoideae</taxon>
        <taxon>Andropogonodae</taxon>
        <taxon>Andropogoneae</taxon>
        <taxon>Sorghinae</taxon>
        <taxon>Sorghum</taxon>
    </lineage>
</organism>
<evidence type="ECO:0000313" key="2">
    <source>
        <dbReference type="EMBL" id="KAG0516187.1"/>
    </source>
</evidence>
<reference evidence="2" key="1">
    <citation type="journal article" date="2019" name="BMC Genomics">
        <title>A new reference genome for Sorghum bicolor reveals high levels of sequence similarity between sweet and grain genotypes: implications for the genetics of sugar metabolism.</title>
        <authorList>
            <person name="Cooper E.A."/>
            <person name="Brenton Z.W."/>
            <person name="Flinn B.S."/>
            <person name="Jenkins J."/>
            <person name="Shu S."/>
            <person name="Flowers D."/>
            <person name="Luo F."/>
            <person name="Wang Y."/>
            <person name="Xia P."/>
            <person name="Barry K."/>
            <person name="Daum C."/>
            <person name="Lipzen A."/>
            <person name="Yoshinaga Y."/>
            <person name="Schmutz J."/>
            <person name="Saski C."/>
            <person name="Vermerris W."/>
            <person name="Kresovich S."/>
        </authorList>
    </citation>
    <scope>NUCLEOTIDE SEQUENCE</scope>
</reference>
<dbReference type="Gramene" id="EER88957">
    <property type="protein sequence ID" value="EER88957"/>
    <property type="gene ID" value="SORBI_3010G263900"/>
</dbReference>
<dbReference type="OrthoDB" id="646432at2759"/>
<feature type="region of interest" description="Disordered" evidence="1">
    <location>
        <begin position="120"/>
        <end position="152"/>
    </location>
</feature>
<evidence type="ECO:0000256" key="1">
    <source>
        <dbReference type="SAM" id="MobiDB-lite"/>
    </source>
</evidence>
<accession>A0A921Q8H3</accession>
<feature type="compositionally biased region" description="Basic and acidic residues" evidence="1">
    <location>
        <begin position="128"/>
        <end position="139"/>
    </location>
</feature>
<comment type="caution">
    <text evidence="2">The sequence shown here is derived from an EMBL/GenBank/DDBJ whole genome shotgun (WGS) entry which is preliminary data.</text>
</comment>
<reference evidence="2" key="2">
    <citation type="submission" date="2020-10" db="EMBL/GenBank/DDBJ databases">
        <authorList>
            <person name="Cooper E.A."/>
            <person name="Brenton Z.W."/>
            <person name="Flinn B.S."/>
            <person name="Jenkins J."/>
            <person name="Shu S."/>
            <person name="Flowers D."/>
            <person name="Luo F."/>
            <person name="Wang Y."/>
            <person name="Xia P."/>
            <person name="Barry K."/>
            <person name="Daum C."/>
            <person name="Lipzen A."/>
            <person name="Yoshinaga Y."/>
            <person name="Schmutz J."/>
            <person name="Saski C."/>
            <person name="Vermerris W."/>
            <person name="Kresovich S."/>
        </authorList>
    </citation>
    <scope>NUCLEOTIDE SEQUENCE</scope>
</reference>
<dbReference type="PANTHER" id="PTHR33085:SF145">
    <property type="entry name" value="OS05G0302200 PROTEIN"/>
    <property type="match status" value="1"/>
</dbReference>
<protein>
    <submittedName>
        <fullName evidence="2">Uncharacterized protein</fullName>
    </submittedName>
</protein>
<name>A0A921Q8H3_SORBI</name>
<dbReference type="Proteomes" id="UP000807115">
    <property type="component" value="Chromosome 10"/>
</dbReference>
<dbReference type="AlphaFoldDB" id="A0A921Q8H3"/>
<gene>
    <name evidence="2" type="ORF">BDA96_10G340500</name>
</gene>
<dbReference type="OMA" id="SHAPTIR"/>
<dbReference type="InterPro" id="IPR012871">
    <property type="entry name" value="DUF1668_ORYSA"/>
</dbReference>
<dbReference type="PANTHER" id="PTHR33085">
    <property type="entry name" value="OS12G0113100 PROTEIN-RELATED"/>
    <property type="match status" value="1"/>
</dbReference>
<dbReference type="EMBL" id="CM027689">
    <property type="protein sequence ID" value="KAG0516187.1"/>
    <property type="molecule type" value="Genomic_DNA"/>
</dbReference>
<dbReference type="KEGG" id="sbi:8069183"/>
<dbReference type="Pfam" id="PF07893">
    <property type="entry name" value="DUF1668"/>
    <property type="match status" value="1"/>
</dbReference>
<proteinExistence type="predicted"/>